<gene>
    <name evidence="1" type="ORF">CLODIP_2_CD03018</name>
</gene>
<dbReference type="EMBL" id="CADEPI010000513">
    <property type="protein sequence ID" value="CAB3386803.1"/>
    <property type="molecule type" value="Genomic_DNA"/>
</dbReference>
<comment type="caution">
    <text evidence="1">The sequence shown here is derived from an EMBL/GenBank/DDBJ whole genome shotgun (WGS) entry which is preliminary data.</text>
</comment>
<evidence type="ECO:0000313" key="1">
    <source>
        <dbReference type="EMBL" id="CAB3386803.1"/>
    </source>
</evidence>
<accession>A0A8S1E996</accession>
<proteinExistence type="predicted"/>
<dbReference type="AlphaFoldDB" id="A0A8S1E996"/>
<keyword evidence="2" id="KW-1185">Reference proteome</keyword>
<reference evidence="1 2" key="1">
    <citation type="submission" date="2020-04" db="EMBL/GenBank/DDBJ databases">
        <authorList>
            <person name="Alioto T."/>
            <person name="Alioto T."/>
            <person name="Gomez Garrido J."/>
        </authorList>
    </citation>
    <scope>NUCLEOTIDE SEQUENCE [LARGE SCALE GENOMIC DNA]</scope>
</reference>
<dbReference type="Proteomes" id="UP000494165">
    <property type="component" value="Unassembled WGS sequence"/>
</dbReference>
<evidence type="ECO:0000313" key="2">
    <source>
        <dbReference type="Proteomes" id="UP000494165"/>
    </source>
</evidence>
<organism evidence="1 2">
    <name type="scientific">Cloeon dipterum</name>
    <dbReference type="NCBI Taxonomy" id="197152"/>
    <lineage>
        <taxon>Eukaryota</taxon>
        <taxon>Metazoa</taxon>
        <taxon>Ecdysozoa</taxon>
        <taxon>Arthropoda</taxon>
        <taxon>Hexapoda</taxon>
        <taxon>Insecta</taxon>
        <taxon>Pterygota</taxon>
        <taxon>Palaeoptera</taxon>
        <taxon>Ephemeroptera</taxon>
        <taxon>Pisciforma</taxon>
        <taxon>Baetidae</taxon>
        <taxon>Cloeon</taxon>
    </lineage>
</organism>
<sequence>MSPASVRHGRDNSNTIIGLPLEYYFLHYYHNYRHIQHMEGNKLERFITQEGFQPRSILRYHLPPRAVGRL</sequence>
<protein>
    <submittedName>
        <fullName evidence="1">Uncharacterized protein</fullName>
    </submittedName>
</protein>
<name>A0A8S1E996_9INSE</name>